<evidence type="ECO:0000313" key="2">
    <source>
        <dbReference type="Proteomes" id="UP000315439"/>
    </source>
</evidence>
<reference evidence="1 2" key="1">
    <citation type="submission" date="2019-07" db="EMBL/GenBank/DDBJ databases">
        <title>Draft genome for Aliikangiella sp. M105.</title>
        <authorList>
            <person name="Wang G."/>
        </authorList>
    </citation>
    <scope>NUCLEOTIDE SEQUENCE [LARGE SCALE GENOMIC DNA]</scope>
    <source>
        <strain evidence="1 2">M105</strain>
    </source>
</reference>
<dbReference type="AlphaFoldDB" id="A0A545U0K4"/>
<evidence type="ECO:0000313" key="1">
    <source>
        <dbReference type="EMBL" id="TQV83007.1"/>
    </source>
</evidence>
<comment type="caution">
    <text evidence="1">The sequence shown here is derived from an EMBL/GenBank/DDBJ whole genome shotgun (WGS) entry which is preliminary data.</text>
</comment>
<sequence length="252" mass="29358">MDNDNIAFLVSSCDKYSDLWEPFFTNFYKYWPDFPYKVYLISNHKKYEDERVTTVCVGEDLSYADNLRTALDQIQSKWILLWMDDVIFSADVDTEKVKRIVREAEALNAGYVKLSTDLPIVYDSKTDLLIGELPKGVKYRSAIGLCLIQRKVLLDLAEPGFSAWDMDKSDASDSMEELFCALTKSATKNPPFKYIHALIKGKWLYTAVGELKKEGFSELVKSRERQPLTAYLYIVLYLFRSGIYKFFNKYWY</sequence>
<dbReference type="RefSeq" id="WP_142934823.1">
    <property type="nucleotide sequence ID" value="NZ_ML660171.1"/>
</dbReference>
<protein>
    <recommendedName>
        <fullName evidence="3">Glycosyltransferase</fullName>
    </recommendedName>
</protein>
<name>A0A545U0K4_9GAMM</name>
<proteinExistence type="predicted"/>
<evidence type="ECO:0008006" key="3">
    <source>
        <dbReference type="Google" id="ProtNLM"/>
    </source>
</evidence>
<organism evidence="1 2">
    <name type="scientific">Aliikangiella coralliicola</name>
    <dbReference type="NCBI Taxonomy" id="2592383"/>
    <lineage>
        <taxon>Bacteria</taxon>
        <taxon>Pseudomonadati</taxon>
        <taxon>Pseudomonadota</taxon>
        <taxon>Gammaproteobacteria</taxon>
        <taxon>Oceanospirillales</taxon>
        <taxon>Pleioneaceae</taxon>
        <taxon>Aliikangiella</taxon>
    </lineage>
</organism>
<dbReference type="OrthoDB" id="8807075at2"/>
<dbReference type="EMBL" id="VIKS01000015">
    <property type="protein sequence ID" value="TQV83007.1"/>
    <property type="molecule type" value="Genomic_DNA"/>
</dbReference>
<dbReference type="Proteomes" id="UP000315439">
    <property type="component" value="Unassembled WGS sequence"/>
</dbReference>
<accession>A0A545U0K4</accession>
<gene>
    <name evidence="1" type="ORF">FLL46_24905</name>
</gene>
<keyword evidence="2" id="KW-1185">Reference proteome</keyword>